<dbReference type="AlphaFoldDB" id="A0A4R7YPC1"/>
<dbReference type="PROSITE" id="PS50977">
    <property type="entry name" value="HTH_TETR_2"/>
    <property type="match status" value="1"/>
</dbReference>
<dbReference type="Gene3D" id="1.10.357.10">
    <property type="entry name" value="Tetracycline Repressor, domain 2"/>
    <property type="match status" value="1"/>
</dbReference>
<name>A0A4R7YPC1_9FIRM</name>
<dbReference type="EMBL" id="SODA01000035">
    <property type="protein sequence ID" value="TDV98848.1"/>
    <property type="molecule type" value="Genomic_DNA"/>
</dbReference>
<dbReference type="InterPro" id="IPR039532">
    <property type="entry name" value="TetR_C_Firmicutes"/>
</dbReference>
<evidence type="ECO:0000313" key="5">
    <source>
        <dbReference type="Proteomes" id="UP000294697"/>
    </source>
</evidence>
<sequence>MEEVKSRNSSVSKSKKMITKALIGLMKEKDYEEITIVEITNRADRVRRTFYSHFRNKEEVLESYINQIIENHIQRYLQMNDYSEITIAEVYFKLWAKHLDFVLLLKKNDLLILLKGFEKYIEELDKAFSAFSCLGLSKHSAEYAPKFYAGALWSTLDKWIEKGMEESPTELGELFGELIGW</sequence>
<accession>A0A4R7YPC1</accession>
<dbReference type="Pfam" id="PF00440">
    <property type="entry name" value="TetR_N"/>
    <property type="match status" value="1"/>
</dbReference>
<protein>
    <submittedName>
        <fullName evidence="4">TetR family transcriptional regulator</fullName>
    </submittedName>
</protein>
<organism evidence="4 5">
    <name type="scientific">Halanaerobium saccharolyticum</name>
    <dbReference type="NCBI Taxonomy" id="43595"/>
    <lineage>
        <taxon>Bacteria</taxon>
        <taxon>Bacillati</taxon>
        <taxon>Bacillota</taxon>
        <taxon>Clostridia</taxon>
        <taxon>Halanaerobiales</taxon>
        <taxon>Halanaerobiaceae</taxon>
        <taxon>Halanaerobium</taxon>
    </lineage>
</organism>
<reference evidence="4 5" key="1">
    <citation type="submission" date="2019-03" db="EMBL/GenBank/DDBJ databases">
        <title>Subsurface microbial communities from deep shales in Ohio and West Virginia, USA.</title>
        <authorList>
            <person name="Wrighton K."/>
        </authorList>
    </citation>
    <scope>NUCLEOTIDE SEQUENCE [LARGE SCALE GENOMIC DNA]</scope>
    <source>
        <strain evidence="4 5">MSL9.2</strain>
    </source>
</reference>
<dbReference type="OrthoDB" id="9810250at2"/>
<gene>
    <name evidence="4" type="ORF">C8C77_13528</name>
</gene>
<proteinExistence type="predicted"/>
<dbReference type="GO" id="GO:0003677">
    <property type="term" value="F:DNA binding"/>
    <property type="evidence" value="ECO:0007669"/>
    <property type="project" value="UniProtKB-UniRule"/>
</dbReference>
<evidence type="ECO:0000256" key="2">
    <source>
        <dbReference type="PROSITE-ProRule" id="PRU00335"/>
    </source>
</evidence>
<dbReference type="Pfam" id="PF14278">
    <property type="entry name" value="TetR_C_8"/>
    <property type="match status" value="1"/>
</dbReference>
<feature type="domain" description="HTH tetR-type" evidence="3">
    <location>
        <begin position="12"/>
        <end position="72"/>
    </location>
</feature>
<evidence type="ECO:0000259" key="3">
    <source>
        <dbReference type="PROSITE" id="PS50977"/>
    </source>
</evidence>
<keyword evidence="1 2" id="KW-0238">DNA-binding</keyword>
<dbReference type="Proteomes" id="UP000294697">
    <property type="component" value="Unassembled WGS sequence"/>
</dbReference>
<evidence type="ECO:0000256" key="1">
    <source>
        <dbReference type="ARBA" id="ARBA00023125"/>
    </source>
</evidence>
<dbReference type="InterPro" id="IPR001647">
    <property type="entry name" value="HTH_TetR"/>
</dbReference>
<feature type="DNA-binding region" description="H-T-H motif" evidence="2">
    <location>
        <begin position="35"/>
        <end position="54"/>
    </location>
</feature>
<dbReference type="InterPro" id="IPR009057">
    <property type="entry name" value="Homeodomain-like_sf"/>
</dbReference>
<dbReference type="SUPFAM" id="SSF46689">
    <property type="entry name" value="Homeodomain-like"/>
    <property type="match status" value="1"/>
</dbReference>
<dbReference type="PANTHER" id="PTHR43479">
    <property type="entry name" value="ACREF/ENVCD OPERON REPRESSOR-RELATED"/>
    <property type="match status" value="1"/>
</dbReference>
<evidence type="ECO:0000313" key="4">
    <source>
        <dbReference type="EMBL" id="TDV98848.1"/>
    </source>
</evidence>
<dbReference type="InterPro" id="IPR050624">
    <property type="entry name" value="HTH-type_Tx_Regulator"/>
</dbReference>
<dbReference type="PANTHER" id="PTHR43479:SF11">
    <property type="entry name" value="ACREF_ENVCD OPERON REPRESSOR-RELATED"/>
    <property type="match status" value="1"/>
</dbReference>
<comment type="caution">
    <text evidence="4">The sequence shown here is derived from an EMBL/GenBank/DDBJ whole genome shotgun (WGS) entry which is preliminary data.</text>
</comment>
<dbReference type="RefSeq" id="WP_111573321.1">
    <property type="nucleotide sequence ID" value="NZ_QLME01000031.1"/>
</dbReference>